<evidence type="ECO:0000313" key="1">
    <source>
        <dbReference type="EMBL" id="HIU23279.1"/>
    </source>
</evidence>
<dbReference type="AlphaFoldDB" id="A0A9D1HVR1"/>
<reference evidence="1" key="2">
    <citation type="journal article" date="2021" name="PeerJ">
        <title>Extensive microbial diversity within the chicken gut microbiome revealed by metagenomics and culture.</title>
        <authorList>
            <person name="Gilroy R."/>
            <person name="Ravi A."/>
            <person name="Getino M."/>
            <person name="Pursley I."/>
            <person name="Horton D.L."/>
            <person name="Alikhan N.F."/>
            <person name="Baker D."/>
            <person name="Gharbi K."/>
            <person name="Hall N."/>
            <person name="Watson M."/>
            <person name="Adriaenssens E.M."/>
            <person name="Foster-Nyarko E."/>
            <person name="Jarju S."/>
            <person name="Secka A."/>
            <person name="Antonio M."/>
            <person name="Oren A."/>
            <person name="Chaudhuri R.R."/>
            <person name="La Ragione R."/>
            <person name="Hildebrand F."/>
            <person name="Pallen M.J."/>
        </authorList>
    </citation>
    <scope>NUCLEOTIDE SEQUENCE</scope>
    <source>
        <strain evidence="1">CHK197-8231</strain>
    </source>
</reference>
<evidence type="ECO:0000313" key="2">
    <source>
        <dbReference type="Proteomes" id="UP000824087"/>
    </source>
</evidence>
<sequence length="510" mass="57356">MQKPFEFQGSPQNLFQYFINNHNTQVGTFSKTSDTTIMSNKIYFTYDAEKSLYEQVIVPDASFLKSYYEVDGEKVLYIGKMTGANLDNNDYINRSSEDYVNTFNSITSKLLETIGGYMLERYETNGIFVDWVDDFTEGDSQIISTQAIEFGNNLINIAVDNDASETYSVVIPLGAEIENEDGTKERLTITSVNEGKDYLVNETALALYGWIVAPVEETTWDDVTLPTNLKNKAQDYLDNKAVMLKSTLQLNAIDLNTIDKSISNFRMGSYIKVQSTPHNISKTYLLTEKQTPLTKPESMTVTLGESKSTLTGIQLGEQQSTIQKVENMTSDFVTNKDVTVIVNEEIENSSIIQQMPTEILTQVSESYMTTTEAQTAIDEMGNSLSTTIEELQETMSTQMSQTAQGWEFEFNQIVQQITSIDGTVNANYQELIKFIRFVDGKITLGEVGNEITLELQNDRLSFYNNNVEVAYITDGRIYITDGEFTHSLAVGNFAFIPRNNGSLDFKKVKG</sequence>
<organism evidence="1 2">
    <name type="scientific">Candidatus Fimihabitans intestinipullorum</name>
    <dbReference type="NCBI Taxonomy" id="2840820"/>
    <lineage>
        <taxon>Bacteria</taxon>
        <taxon>Bacillati</taxon>
        <taxon>Mycoplasmatota</taxon>
        <taxon>Mycoplasmatota incertae sedis</taxon>
        <taxon>Candidatus Fimihabitans</taxon>
    </lineage>
</organism>
<dbReference type="Proteomes" id="UP000824087">
    <property type="component" value="Unassembled WGS sequence"/>
</dbReference>
<dbReference type="EMBL" id="DVML01000041">
    <property type="protein sequence ID" value="HIU23279.1"/>
    <property type="molecule type" value="Genomic_DNA"/>
</dbReference>
<proteinExistence type="predicted"/>
<reference evidence="1" key="1">
    <citation type="submission" date="2020-10" db="EMBL/GenBank/DDBJ databases">
        <authorList>
            <person name="Gilroy R."/>
        </authorList>
    </citation>
    <scope>NUCLEOTIDE SEQUENCE</scope>
    <source>
        <strain evidence="1">CHK197-8231</strain>
    </source>
</reference>
<gene>
    <name evidence="1" type="ORF">IAD49_06850</name>
</gene>
<accession>A0A9D1HVR1</accession>
<name>A0A9D1HVR1_9BACT</name>
<comment type="caution">
    <text evidence="1">The sequence shown here is derived from an EMBL/GenBank/DDBJ whole genome shotgun (WGS) entry which is preliminary data.</text>
</comment>
<protein>
    <submittedName>
        <fullName evidence="1">Uncharacterized protein</fullName>
    </submittedName>
</protein>